<feature type="transmembrane region" description="Helical" evidence="1">
    <location>
        <begin position="49"/>
        <end position="72"/>
    </location>
</feature>
<feature type="transmembrane region" description="Helical" evidence="1">
    <location>
        <begin position="7"/>
        <end position="37"/>
    </location>
</feature>
<keyword evidence="1" id="KW-1133">Transmembrane helix</keyword>
<feature type="transmembrane region" description="Helical" evidence="1">
    <location>
        <begin position="122"/>
        <end position="143"/>
    </location>
</feature>
<dbReference type="EMBL" id="KU601616">
    <property type="protein sequence ID" value="ANH79420.1"/>
    <property type="molecule type" value="Genomic_DNA"/>
</dbReference>
<evidence type="ECO:0000313" key="3">
    <source>
        <dbReference type="EMBL" id="QCS26183.1"/>
    </source>
</evidence>
<geneLocation type="mitochondrion" evidence="2"/>
<sequence length="151" mass="17367">MLLEVFIVMYFCVLVFFCFTSHCIYYCVMLVVNALLASCICYLVYGFSWYSLLLCLVYVGGVYVLFIFVSVFSPNSNFVLYYSVWEVGMCLWFGFGLFICVLIYYLLVGSEFSGMLCNVSEGWLYLCLCLSLVFGFLVLSVVVSSKVNFYR</sequence>
<evidence type="ECO:0000256" key="1">
    <source>
        <dbReference type="SAM" id="Phobius"/>
    </source>
</evidence>
<reference evidence="2" key="1">
    <citation type="journal article" date="2016" name="Int. J. Parasitol.">
        <title>A novel zoonotic genotype related to Echinococcus granulosus sensu stricto from southern Ethiopia.</title>
        <authorList>
            <person name="Wassermann M."/>
            <person name="Woldeyes D."/>
            <person name="Gerbi B.M."/>
            <person name="Ebi D."/>
            <person name="Zeyhle E."/>
            <person name="Mackenstedt U."/>
            <person name="Petros B."/>
            <person name="Tilahun G."/>
            <person name="Kern P."/>
            <person name="Romig T."/>
        </authorList>
    </citation>
    <scope>NUCLEOTIDE SEQUENCE</scope>
</reference>
<keyword evidence="2" id="KW-0496">Mitochondrion</keyword>
<keyword evidence="1" id="KW-0472">Membrane</keyword>
<evidence type="ECO:0000313" key="2">
    <source>
        <dbReference type="EMBL" id="ANH79420.1"/>
    </source>
</evidence>
<proteinExistence type="predicted"/>
<keyword evidence="1" id="KW-0812">Transmembrane</keyword>
<accession>A0A173GU89</accession>
<feature type="transmembrane region" description="Helical" evidence="1">
    <location>
        <begin position="84"/>
        <end position="107"/>
    </location>
</feature>
<protein>
    <submittedName>
        <fullName evidence="2">NADH dehydrogenase subunit 6</fullName>
    </submittedName>
</protein>
<dbReference type="EMBL" id="MK774655">
    <property type="protein sequence ID" value="QCS26183.1"/>
    <property type="molecule type" value="Genomic_DNA"/>
</dbReference>
<organism evidence="2">
    <name type="scientific">Echinococcus granulosus</name>
    <name type="common">Hydatid tapeworm</name>
    <dbReference type="NCBI Taxonomy" id="6210"/>
    <lineage>
        <taxon>Eukaryota</taxon>
        <taxon>Metazoa</taxon>
        <taxon>Spiralia</taxon>
        <taxon>Lophotrochozoa</taxon>
        <taxon>Platyhelminthes</taxon>
        <taxon>Cestoda</taxon>
        <taxon>Eucestoda</taxon>
        <taxon>Cyclophyllidea</taxon>
        <taxon>Taeniidae</taxon>
        <taxon>Echinococcus</taxon>
        <taxon>Echinococcus granulosus group</taxon>
    </lineage>
</organism>
<dbReference type="AlphaFoldDB" id="A0A173GU89"/>
<gene>
    <name evidence="2" type="primary">nad6</name>
</gene>
<name>A0A173GU89_ECHGR</name>
<reference evidence="3" key="2">
    <citation type="journal article" date="2019" name="Parasit. Vectors">
        <title>Long-read sequencing reveals a 4.4#kb tandem repeat region in the mitogenome of Echinococcus granulosus (sensu stricto) genotype G1.</title>
        <authorList>
            <person name="Kinkar L."/>
            <person name="Korhonen P.K."/>
            <person name="Cai H."/>
            <person name="Gauci C.G."/>
            <person name="Lightowlers M.W."/>
            <person name="Saarma U."/>
            <person name="Jenkins D.J."/>
            <person name="Li J."/>
            <person name="Li J."/>
            <person name="Young N.D."/>
            <person name="Gasser R.B."/>
        </authorList>
    </citation>
    <scope>NUCLEOTIDE SEQUENCE</scope>
</reference>